<comment type="caution">
    <text evidence="2">The sequence shown here is derived from an EMBL/GenBank/DDBJ whole genome shotgun (WGS) entry which is preliminary data.</text>
</comment>
<dbReference type="Proteomes" id="UP001050975">
    <property type="component" value="Unassembled WGS sequence"/>
</dbReference>
<evidence type="ECO:0000313" key="3">
    <source>
        <dbReference type="Proteomes" id="UP001050975"/>
    </source>
</evidence>
<dbReference type="RefSeq" id="WP_226583067.1">
    <property type="nucleotide sequence ID" value="NZ_BLAY01000052.1"/>
</dbReference>
<dbReference type="Gene3D" id="1.20.1270.70">
    <property type="entry name" value="Designed single chain three-helix bundle"/>
    <property type="match status" value="1"/>
</dbReference>
<keyword evidence="1" id="KW-0175">Coiled coil</keyword>
<reference evidence="2" key="1">
    <citation type="submission" date="2019-10" db="EMBL/GenBank/DDBJ databases">
        <title>Draft genome sequece of Microseira wollei NIES-4236.</title>
        <authorList>
            <person name="Yamaguchi H."/>
            <person name="Suzuki S."/>
            <person name="Kawachi M."/>
        </authorList>
    </citation>
    <scope>NUCLEOTIDE SEQUENCE</scope>
    <source>
        <strain evidence="2">NIES-4236</strain>
    </source>
</reference>
<dbReference type="EMBL" id="BLAY01000052">
    <property type="protein sequence ID" value="GET38780.1"/>
    <property type="molecule type" value="Genomic_DNA"/>
</dbReference>
<keyword evidence="3" id="KW-1185">Reference proteome</keyword>
<organism evidence="2 3">
    <name type="scientific">Microseira wollei NIES-4236</name>
    <dbReference type="NCBI Taxonomy" id="2530354"/>
    <lineage>
        <taxon>Bacteria</taxon>
        <taxon>Bacillati</taxon>
        <taxon>Cyanobacteriota</taxon>
        <taxon>Cyanophyceae</taxon>
        <taxon>Oscillatoriophycideae</taxon>
        <taxon>Aerosakkonematales</taxon>
        <taxon>Aerosakkonemataceae</taxon>
        <taxon>Microseira</taxon>
    </lineage>
</organism>
<protein>
    <submittedName>
        <fullName evidence="2">Uncharacterized protein</fullName>
    </submittedName>
</protein>
<evidence type="ECO:0000313" key="2">
    <source>
        <dbReference type="EMBL" id="GET38780.1"/>
    </source>
</evidence>
<sequence length="72" mass="8128">MTNGNQPNGDTPQPDRIDTLEGFVEALDISIENLESRADSSEDEIAQLKQRVTELEKQAYGDEDDWKKMSIT</sequence>
<gene>
    <name evidence="2" type="ORF">MiSe_35390</name>
</gene>
<proteinExistence type="predicted"/>
<evidence type="ECO:0000256" key="1">
    <source>
        <dbReference type="SAM" id="Coils"/>
    </source>
</evidence>
<accession>A0AAV3XAA5</accession>
<name>A0AAV3XAA5_9CYAN</name>
<feature type="coiled-coil region" evidence="1">
    <location>
        <begin position="24"/>
        <end position="65"/>
    </location>
</feature>
<dbReference type="AlphaFoldDB" id="A0AAV3XAA5"/>